<dbReference type="AlphaFoldDB" id="A8PLN0"/>
<reference evidence="2" key="2">
    <citation type="submission" date="2007-10" db="EMBL/GenBank/DDBJ databases">
        <authorList>
            <person name="Myers G.S."/>
        </authorList>
    </citation>
    <scope>NUCLEOTIDE SEQUENCE [LARGE SCALE GENOMIC DNA]</scope>
</reference>
<sequence>MEEKQTCFREMVNEFCGYAIDVNLFSTMLESSLIIGSLSYIYDLYRNRRLSSNDHQEIKKIFHDNFIFFSEENNKQTEKEDYKTLFLLCFLVALSLIFGSFYLPLIFIPLTCCFLMSWLVSYCIMKKKNDLLNLEKTKLPDELFRLKYELNGLKNILVDSYATETDNHADNQDSVTPYSIENTSCPKKGVTFSLITKINLFSENFGSSLSLDIEERGVAPQL</sequence>
<keyword evidence="1" id="KW-1133">Transmembrane helix</keyword>
<reference evidence="2" key="1">
    <citation type="submission" date="2006-04" db="EMBL/GenBank/DDBJ databases">
        <authorList>
            <person name="Seshadri R."/>
            <person name="Federici B.A."/>
        </authorList>
    </citation>
    <scope>NUCLEOTIDE SEQUENCE [LARGE SCALE GENOMIC DNA]</scope>
</reference>
<evidence type="ECO:0000313" key="2">
    <source>
        <dbReference type="EMBL" id="EDP45677.1"/>
    </source>
</evidence>
<name>A8PLN0_9COXI</name>
<gene>
    <name evidence="2" type="ORF">RICGR_0483</name>
</gene>
<organism evidence="2 3">
    <name type="scientific">Rickettsiella grylli</name>
    <dbReference type="NCBI Taxonomy" id="59196"/>
    <lineage>
        <taxon>Bacteria</taxon>
        <taxon>Pseudomonadati</taxon>
        <taxon>Pseudomonadota</taxon>
        <taxon>Gammaproteobacteria</taxon>
        <taxon>Legionellales</taxon>
        <taxon>Coxiellaceae</taxon>
        <taxon>Rickettsiella</taxon>
    </lineage>
</organism>
<evidence type="ECO:0000256" key="1">
    <source>
        <dbReference type="SAM" id="Phobius"/>
    </source>
</evidence>
<keyword evidence="3" id="KW-1185">Reference proteome</keyword>
<proteinExistence type="predicted"/>
<accession>A8PLN0</accession>
<comment type="caution">
    <text evidence="2">The sequence shown here is derived from an EMBL/GenBank/DDBJ whole genome shotgun (WGS) entry which is preliminary data.</text>
</comment>
<dbReference type="EMBL" id="AAQJ02000001">
    <property type="protein sequence ID" value="EDP45677.1"/>
    <property type="molecule type" value="Genomic_DNA"/>
</dbReference>
<dbReference type="RefSeq" id="WP_006034665.1">
    <property type="nucleotide sequence ID" value="NZ_AAQJ02000001.1"/>
</dbReference>
<dbReference type="Proteomes" id="UP000054075">
    <property type="component" value="Unassembled WGS sequence"/>
</dbReference>
<protein>
    <submittedName>
        <fullName evidence="2">Uncharacterized protein</fullName>
    </submittedName>
</protein>
<feature type="transmembrane region" description="Helical" evidence="1">
    <location>
        <begin position="84"/>
        <end position="101"/>
    </location>
</feature>
<keyword evidence="1" id="KW-0472">Membrane</keyword>
<keyword evidence="1" id="KW-0812">Transmembrane</keyword>
<evidence type="ECO:0000313" key="3">
    <source>
        <dbReference type="Proteomes" id="UP000054075"/>
    </source>
</evidence>